<dbReference type="InterPro" id="IPR011990">
    <property type="entry name" value="TPR-like_helical_dom_sf"/>
</dbReference>
<dbReference type="RefSeq" id="XP_020548681.1">
    <property type="nucleotide sequence ID" value="XM_020693022.1"/>
</dbReference>
<name>A0A8M8UXP3_SESIN</name>
<dbReference type="PANTHER" id="PTHR46014">
    <property type="entry name" value="TETRATRICOPEPTIDE REPEAT PROTEIN 1"/>
    <property type="match status" value="1"/>
</dbReference>
<protein>
    <submittedName>
        <fullName evidence="2">Tetratricopeptide repeat protein 1-like</fullName>
    </submittedName>
</protein>
<dbReference type="SUPFAM" id="SSF48452">
    <property type="entry name" value="TPR-like"/>
    <property type="match status" value="1"/>
</dbReference>
<dbReference type="GeneID" id="110011770"/>
<dbReference type="KEGG" id="sind:110011770"/>
<dbReference type="Gramene" id="SIN_1020188.t">
    <property type="protein sequence ID" value="SIN_1020188.t"/>
    <property type="gene ID" value="SIN_1020188"/>
</dbReference>
<accession>A0A8M8UXP3</accession>
<keyword evidence="1" id="KW-1185">Reference proteome</keyword>
<dbReference type="Gene3D" id="1.25.40.10">
    <property type="entry name" value="Tetratricopeptide repeat domain"/>
    <property type="match status" value="1"/>
</dbReference>
<dbReference type="PANTHER" id="PTHR46014:SF1">
    <property type="entry name" value="TETRATRICOPEPTIDE REPEAT PROTEIN 1"/>
    <property type="match status" value="1"/>
</dbReference>
<sequence>MAESHEKLEHYEEAIADMTKILELDPSESQAGRASIRLKPLPDEKREKMKDEMIGKLKEMGSIFGHFGTSVDNFKAVKDPETGSYSLSFQN</sequence>
<evidence type="ECO:0000313" key="2">
    <source>
        <dbReference type="RefSeq" id="XP_020548681.1"/>
    </source>
</evidence>
<evidence type="ECO:0000313" key="1">
    <source>
        <dbReference type="Proteomes" id="UP000504604"/>
    </source>
</evidence>
<dbReference type="OrthoDB" id="1872379at2759"/>
<dbReference type="InterPro" id="IPR052769">
    <property type="entry name" value="TPR_domain_protein"/>
</dbReference>
<organism evidence="1 2">
    <name type="scientific">Sesamum indicum</name>
    <name type="common">Oriental sesame</name>
    <name type="synonym">Sesamum orientale</name>
    <dbReference type="NCBI Taxonomy" id="4182"/>
    <lineage>
        <taxon>Eukaryota</taxon>
        <taxon>Viridiplantae</taxon>
        <taxon>Streptophyta</taxon>
        <taxon>Embryophyta</taxon>
        <taxon>Tracheophyta</taxon>
        <taxon>Spermatophyta</taxon>
        <taxon>Magnoliopsida</taxon>
        <taxon>eudicotyledons</taxon>
        <taxon>Gunneridae</taxon>
        <taxon>Pentapetalae</taxon>
        <taxon>asterids</taxon>
        <taxon>lamiids</taxon>
        <taxon>Lamiales</taxon>
        <taxon>Pedaliaceae</taxon>
        <taxon>Sesamum</taxon>
    </lineage>
</organism>
<reference evidence="2" key="1">
    <citation type="submission" date="2025-08" db="UniProtKB">
        <authorList>
            <consortium name="RefSeq"/>
        </authorList>
    </citation>
    <scope>IDENTIFICATION</scope>
</reference>
<gene>
    <name evidence="2" type="primary">LOC110011770</name>
</gene>
<dbReference type="Proteomes" id="UP000504604">
    <property type="component" value="Linkage group LG3"/>
</dbReference>
<dbReference type="AlphaFoldDB" id="A0A8M8UXP3"/>
<proteinExistence type="predicted"/>